<feature type="domain" description="Lipoyl-binding" evidence="3">
    <location>
        <begin position="30"/>
        <end position="113"/>
    </location>
</feature>
<dbReference type="InterPro" id="IPR000089">
    <property type="entry name" value="Biotin_lipoyl"/>
</dbReference>
<dbReference type="SUPFAM" id="SSF51230">
    <property type="entry name" value="Single hybrid motif"/>
    <property type="match status" value="1"/>
</dbReference>
<gene>
    <name evidence="4" type="ORF">NBH00_11935</name>
</gene>
<dbReference type="PROSITE" id="PS50968">
    <property type="entry name" value="BIOTINYL_LIPOYL"/>
    <property type="match status" value="1"/>
</dbReference>
<dbReference type="InterPro" id="IPR033753">
    <property type="entry name" value="GCV_H/Fam206"/>
</dbReference>
<dbReference type="PROSITE" id="PS00189">
    <property type="entry name" value="LIPOYL"/>
    <property type="match status" value="1"/>
</dbReference>
<dbReference type="Proteomes" id="UP001056035">
    <property type="component" value="Chromosome"/>
</dbReference>
<dbReference type="InterPro" id="IPR011053">
    <property type="entry name" value="Single_hybrid_motif"/>
</dbReference>
<keyword evidence="5" id="KW-1185">Reference proteome</keyword>
<dbReference type="EMBL" id="CP098502">
    <property type="protein sequence ID" value="UTI66891.1"/>
    <property type="molecule type" value="Genomic_DNA"/>
</dbReference>
<evidence type="ECO:0000256" key="2">
    <source>
        <dbReference type="ARBA" id="ARBA00022823"/>
    </source>
</evidence>
<dbReference type="PANTHER" id="PTHR11715:SF3">
    <property type="entry name" value="GLYCINE CLEAVAGE SYSTEM H PROTEIN-RELATED"/>
    <property type="match status" value="1"/>
</dbReference>
<comment type="similarity">
    <text evidence="1">Belongs to the GcvH family.</text>
</comment>
<dbReference type="InterPro" id="IPR003016">
    <property type="entry name" value="2-oxoA_DH_lipoyl-BS"/>
</dbReference>
<dbReference type="CDD" id="cd06848">
    <property type="entry name" value="GCS_H"/>
    <property type="match status" value="1"/>
</dbReference>
<sequence>MQVYRGCAIPEEYLYDVAFNVWVRLEDDGTARVGMTDVAQTMCGKIVSLSFKPVGADVRRGRTLAVVESAKWVGPFRAPLTGELLETNEVAFAADGLIANRDPYGQGWLARVAPQRLEDERGHLVDGRVAFEQYQDIIERDQITCMRCAD</sequence>
<evidence type="ECO:0000256" key="1">
    <source>
        <dbReference type="ARBA" id="ARBA00009249"/>
    </source>
</evidence>
<keyword evidence="2" id="KW-0450">Lipoyl</keyword>
<evidence type="ECO:0000259" key="3">
    <source>
        <dbReference type="PROSITE" id="PS50968"/>
    </source>
</evidence>
<dbReference type="Pfam" id="PF01597">
    <property type="entry name" value="GCV_H"/>
    <property type="match status" value="1"/>
</dbReference>
<dbReference type="InterPro" id="IPR002930">
    <property type="entry name" value="GCV_H"/>
</dbReference>
<dbReference type="Gene3D" id="2.40.50.100">
    <property type="match status" value="1"/>
</dbReference>
<evidence type="ECO:0000313" key="5">
    <source>
        <dbReference type="Proteomes" id="UP001056035"/>
    </source>
</evidence>
<name>A0ABY5DXY1_9ACTN</name>
<reference evidence="4 5" key="1">
    <citation type="submission" date="2022-06" db="EMBL/GenBank/DDBJ databases">
        <title>Paraconexibacter antarcticus.</title>
        <authorList>
            <person name="Kim C.S."/>
        </authorList>
    </citation>
    <scope>NUCLEOTIDE SEQUENCE [LARGE SCALE GENOMIC DNA]</scope>
    <source>
        <strain evidence="4 5">02-257</strain>
    </source>
</reference>
<accession>A0ABY5DXY1</accession>
<proteinExistence type="inferred from homology"/>
<evidence type="ECO:0000313" key="4">
    <source>
        <dbReference type="EMBL" id="UTI66891.1"/>
    </source>
</evidence>
<organism evidence="4 5">
    <name type="scientific">Paraconexibacter antarcticus</name>
    <dbReference type="NCBI Taxonomy" id="2949664"/>
    <lineage>
        <taxon>Bacteria</taxon>
        <taxon>Bacillati</taxon>
        <taxon>Actinomycetota</taxon>
        <taxon>Thermoleophilia</taxon>
        <taxon>Solirubrobacterales</taxon>
        <taxon>Paraconexibacteraceae</taxon>
        <taxon>Paraconexibacter</taxon>
    </lineage>
</organism>
<dbReference type="RefSeq" id="WP_254573545.1">
    <property type="nucleotide sequence ID" value="NZ_CP098502.1"/>
</dbReference>
<dbReference type="PANTHER" id="PTHR11715">
    <property type="entry name" value="GLYCINE CLEAVAGE SYSTEM H PROTEIN"/>
    <property type="match status" value="1"/>
</dbReference>
<protein>
    <recommendedName>
        <fullName evidence="3">Lipoyl-binding domain-containing protein</fullName>
    </recommendedName>
</protein>